<keyword evidence="3 10" id="KW-1003">Cell membrane</keyword>
<keyword evidence="7 10" id="KW-1133">Transmembrane helix</keyword>
<gene>
    <name evidence="13" type="primary">secDF</name>
    <name evidence="10" type="synonym">secD</name>
    <name evidence="11" type="synonym">secF</name>
    <name evidence="13" type="ORF">Hsar01_02580</name>
</gene>
<feature type="domain" description="SSD" evidence="12">
    <location>
        <begin position="657"/>
        <end position="788"/>
    </location>
</feature>
<evidence type="ECO:0000256" key="11">
    <source>
        <dbReference type="HAMAP-Rule" id="MF_01464"/>
    </source>
</evidence>
<comment type="caution">
    <text evidence="10">Lacks conserved residue(s) required for the propagation of feature annotation.</text>
</comment>
<feature type="transmembrane region" description="Helical" evidence="10">
    <location>
        <begin position="372"/>
        <end position="392"/>
    </location>
</feature>
<comment type="subunit">
    <text evidence="10">Forms a complex with SecF. Part of the essential Sec protein translocation apparatus which comprises SecA, SecYEG and auxiliary proteins SecDF. Other proteins may also be involved.</text>
</comment>
<organism evidence="13 14">
    <name type="scientific">Haloferula sargassicola</name>
    <dbReference type="NCBI Taxonomy" id="490096"/>
    <lineage>
        <taxon>Bacteria</taxon>
        <taxon>Pseudomonadati</taxon>
        <taxon>Verrucomicrobiota</taxon>
        <taxon>Verrucomicrobiia</taxon>
        <taxon>Verrucomicrobiales</taxon>
        <taxon>Verrucomicrobiaceae</taxon>
        <taxon>Haloferula</taxon>
    </lineage>
</organism>
<comment type="function">
    <text evidence="10">Part of the Sec protein translocase complex. Interacts with the SecYEG preprotein conducting channel. SecDF uses the proton motive force (PMF) to complete protein translocation after the ATP-dependent function of SecA.</text>
</comment>
<dbReference type="InterPro" id="IPR022813">
    <property type="entry name" value="SecD/SecF_arch_bac"/>
</dbReference>
<dbReference type="Pfam" id="PF22599">
    <property type="entry name" value="SecDF_P1_head"/>
    <property type="match status" value="1"/>
</dbReference>
<sequence length="812" mass="87163">MTPVLGVTLISDPLALFLSGLGLLILFIWYFATEAEKRKRNVGTVLTLGVCVLSALALWPPKDSLKGGIDIVGGSAFTLKVQPNVDETTGQVIALRQRDLDEAVRVIEKRLSETIPNSEPLVVSSGEDSIIVQVPGMEPETAANVREALQKVAKLELREVSREGGAIAKAVYDGDEVVPGYAGFKYERENRDGEMVTDYLLLSKRTAIDGKDVADAWPQSVGADHQVGIKLTSEGGKKMENLTKGMTREVDRIAVLLDGEVLTAPVVQTVPLGQNFVIQGQDSFHDADKLASQLLNPLQNALQISEERSIAPTLGAAVVKQGLTAGIAGLAFTALFLFFYYRSVGLIAVVALIINSLIIFGAMAMFNFTFTLPGIAGIILTIGMAVDANVLIYERLREEIENGKSLHTAIDTAYAKAFSAIFDSNITSLITAVILFWKASGTVAGFAVTLTIGLLGSMFSAILITRVIFRWLLDSGMMKKVTLLNFFRKSNFDFLGKRRLSLSFSSLLVVVCIATLAVKQQASLGVDFTGGSLIEFQFPENSEGIRHADAENALKDLDLASKPIVQEEKVPGSGELLTIRVASEDAADVEARLREAFPDPLATRVPTADGADDTKYLVEATIQSVSAAAGKSFLMNSGLALGIGLLAIFIYISLRFEFAFALGAFLALVHDVIAAVGIVILMGGELSLIHVGAILTIAGYSINDTIIVFDRIRESLLTETGRIKDIMNAALNATLSRTMLTSLTTIFTVAILAIFGSSGLRDFSMMILVGLIVGTYSSIFVASPIVLIAARKKNLRKQVIESSLLEKGQAEA</sequence>
<evidence type="ECO:0000256" key="10">
    <source>
        <dbReference type="HAMAP-Rule" id="MF_01463"/>
    </source>
</evidence>
<evidence type="ECO:0000313" key="13">
    <source>
        <dbReference type="EMBL" id="GAA5483350.1"/>
    </source>
</evidence>
<dbReference type="InterPro" id="IPR054384">
    <property type="entry name" value="SecDF_P1_head"/>
</dbReference>
<dbReference type="InterPro" id="IPR000731">
    <property type="entry name" value="SSD"/>
</dbReference>
<dbReference type="Pfam" id="PF02355">
    <property type="entry name" value="SecD_SecF_C"/>
    <property type="match status" value="2"/>
</dbReference>
<keyword evidence="8 10" id="KW-0811">Translocation</keyword>
<dbReference type="NCBIfam" id="TIGR00966">
    <property type="entry name" value="transloc_SecF"/>
    <property type="match status" value="1"/>
</dbReference>
<feature type="transmembrane region" description="Helical" evidence="10">
    <location>
        <begin position="413"/>
        <end position="437"/>
    </location>
</feature>
<comment type="caution">
    <text evidence="13">The sequence shown here is derived from an EMBL/GenBank/DDBJ whole genome shotgun (WGS) entry which is preliminary data.</text>
</comment>
<dbReference type="HAMAP" id="MF_01464_B">
    <property type="entry name" value="SecF_B"/>
    <property type="match status" value="1"/>
</dbReference>
<dbReference type="InterPro" id="IPR005665">
    <property type="entry name" value="SecF_bac"/>
</dbReference>
<keyword evidence="9 10" id="KW-0472">Membrane</keyword>
<name>A0ABP9UP61_9BACT</name>
<feature type="transmembrane region" description="Helical" evidence="10">
    <location>
        <begin position="346"/>
        <end position="366"/>
    </location>
</feature>
<keyword evidence="2 10" id="KW-0813">Transport</keyword>
<feature type="transmembrane region" description="Helical" evidence="10">
    <location>
        <begin position="14"/>
        <end position="32"/>
    </location>
</feature>
<dbReference type="Pfam" id="PF21760">
    <property type="entry name" value="SecD_1st"/>
    <property type="match status" value="1"/>
</dbReference>
<dbReference type="RefSeq" id="WP_353567461.1">
    <property type="nucleotide sequence ID" value="NZ_BAABRI010000014.1"/>
</dbReference>
<feature type="transmembrane region" description="Helical" evidence="10">
    <location>
        <begin position="659"/>
        <end position="682"/>
    </location>
</feature>
<comment type="subcellular location">
    <subcellularLocation>
        <location evidence="1 10">Cell membrane</location>
        <topology evidence="1 10">Multi-pass membrane protein</topology>
    </subcellularLocation>
</comment>
<dbReference type="SUPFAM" id="SSF82866">
    <property type="entry name" value="Multidrug efflux transporter AcrB transmembrane domain"/>
    <property type="match status" value="2"/>
</dbReference>
<dbReference type="EMBL" id="BAABRI010000014">
    <property type="protein sequence ID" value="GAA5483350.1"/>
    <property type="molecule type" value="Genomic_DNA"/>
</dbReference>
<evidence type="ECO:0000259" key="12">
    <source>
        <dbReference type="PROSITE" id="PS50156"/>
    </source>
</evidence>
<comment type="similarity">
    <text evidence="10">Belongs to the SecD/SecF family. SecD subfamily.</text>
</comment>
<dbReference type="NCBIfam" id="TIGR00916">
    <property type="entry name" value="2A0604s01"/>
    <property type="match status" value="2"/>
</dbReference>
<comment type="subunit">
    <text evidence="11">Forms a complex with SecD. Part of the essential Sec protein translocation apparatus which comprises SecA, SecYEG and auxiliary proteins SecDF. Other proteins may also be involved.</text>
</comment>
<evidence type="ECO:0000256" key="4">
    <source>
        <dbReference type="ARBA" id="ARBA00022519"/>
    </source>
</evidence>
<evidence type="ECO:0000256" key="7">
    <source>
        <dbReference type="ARBA" id="ARBA00022989"/>
    </source>
</evidence>
<protein>
    <recommendedName>
        <fullName evidence="10 11">Multifunctional fusion protein</fullName>
    </recommendedName>
    <domain>
        <recommendedName>
            <fullName evidence="10">Protein translocase subunit SecD</fullName>
        </recommendedName>
    </domain>
    <domain>
        <recommendedName>
            <fullName evidence="11">Protein-export membrane protein SecF</fullName>
        </recommendedName>
    </domain>
</protein>
<dbReference type="Gene3D" id="1.20.1640.10">
    <property type="entry name" value="Multidrug efflux transporter AcrB transmembrane domain"/>
    <property type="match status" value="2"/>
</dbReference>
<evidence type="ECO:0000256" key="5">
    <source>
        <dbReference type="ARBA" id="ARBA00022692"/>
    </source>
</evidence>
<dbReference type="InterPro" id="IPR022645">
    <property type="entry name" value="SecD/SecF_bac"/>
</dbReference>
<dbReference type="Gene3D" id="3.30.1360.200">
    <property type="match status" value="1"/>
</dbReference>
<dbReference type="InterPro" id="IPR005791">
    <property type="entry name" value="SecD"/>
</dbReference>
<feature type="transmembrane region" description="Helical" evidence="10">
    <location>
        <begin position="443"/>
        <end position="469"/>
    </location>
</feature>
<evidence type="ECO:0000256" key="8">
    <source>
        <dbReference type="ARBA" id="ARBA00023010"/>
    </source>
</evidence>
<dbReference type="PROSITE" id="PS50156">
    <property type="entry name" value="SSD"/>
    <property type="match status" value="1"/>
</dbReference>
<feature type="transmembrane region" description="Helical" evidence="10">
    <location>
        <begin position="322"/>
        <end position="341"/>
    </location>
</feature>
<feature type="transmembrane region" description="Helical" evidence="10">
    <location>
        <begin position="633"/>
        <end position="652"/>
    </location>
</feature>
<keyword evidence="6 10" id="KW-0653">Protein transport</keyword>
<feature type="transmembrane region" description="Helical" evidence="10">
    <location>
        <begin position="41"/>
        <end position="59"/>
    </location>
</feature>
<feature type="transmembrane region" description="Helical" evidence="10">
    <location>
        <begin position="688"/>
        <end position="709"/>
    </location>
</feature>
<comment type="similarity">
    <text evidence="11">Belongs to the SecD/SecF family. SecF subfamily.</text>
</comment>
<dbReference type="InterPro" id="IPR022646">
    <property type="entry name" value="SecD/SecF_CS"/>
</dbReference>
<dbReference type="Pfam" id="PF07549">
    <property type="entry name" value="Sec_GG"/>
    <property type="match status" value="1"/>
</dbReference>
<dbReference type="PANTHER" id="PTHR30081:SF1">
    <property type="entry name" value="PROTEIN TRANSLOCASE SUBUNIT SECD"/>
    <property type="match status" value="1"/>
</dbReference>
<feature type="transmembrane region" description="Helical" evidence="10">
    <location>
        <begin position="730"/>
        <end position="755"/>
    </location>
</feature>
<keyword evidence="14" id="KW-1185">Reference proteome</keyword>
<dbReference type="InterPro" id="IPR048631">
    <property type="entry name" value="SecD_1st"/>
</dbReference>
<feature type="transmembrane region" description="Helical" evidence="10">
    <location>
        <begin position="500"/>
        <end position="518"/>
    </location>
</feature>
<keyword evidence="4" id="KW-0997">Cell inner membrane</keyword>
<dbReference type="InterPro" id="IPR055344">
    <property type="entry name" value="SecD_SecF_C_bact"/>
</dbReference>
<dbReference type="PRINTS" id="PR01755">
    <property type="entry name" value="SECFTRNLCASE"/>
</dbReference>
<evidence type="ECO:0000256" key="1">
    <source>
        <dbReference type="ARBA" id="ARBA00004651"/>
    </source>
</evidence>
<dbReference type="HAMAP" id="MF_01463_B">
    <property type="entry name" value="SecD_B"/>
    <property type="match status" value="1"/>
</dbReference>
<keyword evidence="5 10" id="KW-0812">Transmembrane</keyword>
<proteinExistence type="inferred from homology"/>
<dbReference type="Gene3D" id="3.30.70.3400">
    <property type="match status" value="1"/>
</dbReference>
<evidence type="ECO:0000313" key="14">
    <source>
        <dbReference type="Proteomes" id="UP001476282"/>
    </source>
</evidence>
<feature type="transmembrane region" description="Helical" evidence="10">
    <location>
        <begin position="767"/>
        <end position="790"/>
    </location>
</feature>
<dbReference type="PANTHER" id="PTHR30081">
    <property type="entry name" value="PROTEIN-EXPORT MEMBRANE PROTEIN SEC"/>
    <property type="match status" value="1"/>
</dbReference>
<evidence type="ECO:0000256" key="6">
    <source>
        <dbReference type="ARBA" id="ARBA00022927"/>
    </source>
</evidence>
<reference evidence="13 14" key="1">
    <citation type="submission" date="2024-02" db="EMBL/GenBank/DDBJ databases">
        <title>Haloferula sargassicola NBRC 104335.</title>
        <authorList>
            <person name="Ichikawa N."/>
            <person name="Katano-Makiyama Y."/>
            <person name="Hidaka K."/>
        </authorList>
    </citation>
    <scope>NUCLEOTIDE SEQUENCE [LARGE SCALE GENOMIC DNA]</scope>
    <source>
        <strain evidence="13 14">NBRC 104335</strain>
    </source>
</reference>
<accession>A0ABP9UP61</accession>
<dbReference type="NCBIfam" id="TIGR01129">
    <property type="entry name" value="secD"/>
    <property type="match status" value="1"/>
</dbReference>
<dbReference type="Proteomes" id="UP001476282">
    <property type="component" value="Unassembled WGS sequence"/>
</dbReference>
<evidence type="ECO:0000256" key="3">
    <source>
        <dbReference type="ARBA" id="ARBA00022475"/>
    </source>
</evidence>
<evidence type="ECO:0000256" key="9">
    <source>
        <dbReference type="ARBA" id="ARBA00023136"/>
    </source>
</evidence>
<evidence type="ECO:0000256" key="2">
    <source>
        <dbReference type="ARBA" id="ARBA00022448"/>
    </source>
</evidence>
<dbReference type="InterPro" id="IPR048634">
    <property type="entry name" value="SecD_SecF_C"/>
</dbReference>